<dbReference type="RefSeq" id="WP_199051488.1">
    <property type="nucleotide sequence ID" value="NZ_JAELXT010000042.1"/>
</dbReference>
<evidence type="ECO:0000313" key="6">
    <source>
        <dbReference type="Proteomes" id="UP000620670"/>
    </source>
</evidence>
<dbReference type="Pfam" id="PF00353">
    <property type="entry name" value="HemolysinCabind"/>
    <property type="match status" value="4"/>
</dbReference>
<dbReference type="EMBL" id="JAELXT010000042">
    <property type="protein sequence ID" value="MBJ6128213.1"/>
    <property type="molecule type" value="Genomic_DNA"/>
</dbReference>
<dbReference type="InterPro" id="IPR002126">
    <property type="entry name" value="Cadherin-like_dom"/>
</dbReference>
<name>A0ABS0Y7F6_9HYPH</name>
<evidence type="ECO:0000313" key="5">
    <source>
        <dbReference type="EMBL" id="MBJ6128213.1"/>
    </source>
</evidence>
<dbReference type="InterPro" id="IPR018511">
    <property type="entry name" value="Hemolysin-typ_Ca-bd_CS"/>
</dbReference>
<dbReference type="InterPro" id="IPR015919">
    <property type="entry name" value="Cadherin-like_sf"/>
</dbReference>
<sequence length="670" mass="68073">MSNVVYDAANPLPASGELTGFELVVIDVDVTGGSGAAIRATDTDHILIRKNRTVTGQAIGLELLGTARAVVNEGTIAVTGIAIRGNASSEQVTNTGTLKTTSGATGAVLMDLDAGDDFYNGIKGAATGGIIKLGSGNDIALGGAGSEIFAAGLGDDYLNGGDGIDTADYADATAGVTVDLSKIIAQAIGGGQGIDTLIAFENVTGSAFKDLITGNAADNTLTGGEGADTLDGGSGNDSLVGGHGNDSLQGGAGNDTLGGGDGDDTLEGGAGNDRLDGGGGINTVRYSGSAGVKADLTRDDGQITVGAGVDILIGITHLEGGSGADFFIGNTAANRLVGNGGNDTLQGGGGNDTLDGGAGHDMAVFSGASTDYTRTNNPDGTVSFTDKQAGRDGTDTLKDVRLVKFSDKVVALANGNPTNIALSSAVVSEDRAASSTVGTLRGTDPDGDALTYSLALDSNGVFGLNGSGELVLLKALDYETAPRHTIAIKAEDKYGGVFTETFAISVRNVVETTPLVRHGTAKGEQMVGESGNDRFFGLSGNDQIFGQIGNDTMAGGLGNDVLAGGAGKDVFVFDKKPHARTNLDYIQDFSPKDDVIHLSRKIFTKIEKGALSSKTFVTGNQFKDKDDRILYYKQGGALFYDPDGSGSAKAIQFANLSKNLKISHKDFFVI</sequence>
<comment type="subcellular location">
    <subcellularLocation>
        <location evidence="1">Secreted</location>
    </subcellularLocation>
</comment>
<feature type="compositionally biased region" description="Polar residues" evidence="3">
    <location>
        <begin position="369"/>
        <end position="386"/>
    </location>
</feature>
<dbReference type="PROSITE" id="PS00330">
    <property type="entry name" value="HEMOLYSIN_CALCIUM"/>
    <property type="match status" value="4"/>
</dbReference>
<comment type="caution">
    <text evidence="5">The sequence shown here is derived from an EMBL/GenBank/DDBJ whole genome shotgun (WGS) entry which is preliminary data.</text>
</comment>
<dbReference type="PRINTS" id="PR00313">
    <property type="entry name" value="CABNDNGRPT"/>
</dbReference>
<keyword evidence="6" id="KW-1185">Reference proteome</keyword>
<proteinExistence type="predicted"/>
<feature type="region of interest" description="Disordered" evidence="3">
    <location>
        <begin position="369"/>
        <end position="388"/>
    </location>
</feature>
<dbReference type="SMART" id="SM00112">
    <property type="entry name" value="CA"/>
    <property type="match status" value="1"/>
</dbReference>
<dbReference type="InterPro" id="IPR050557">
    <property type="entry name" value="RTX_toxin/Mannuronan_C5-epim"/>
</dbReference>
<accession>A0ABS0Y7F6</accession>
<dbReference type="CDD" id="cd11304">
    <property type="entry name" value="Cadherin_repeat"/>
    <property type="match status" value="1"/>
</dbReference>
<organism evidence="5 6">
    <name type="scientific">Microvirga splendida</name>
    <dbReference type="NCBI Taxonomy" id="2795727"/>
    <lineage>
        <taxon>Bacteria</taxon>
        <taxon>Pseudomonadati</taxon>
        <taxon>Pseudomonadota</taxon>
        <taxon>Alphaproteobacteria</taxon>
        <taxon>Hyphomicrobiales</taxon>
        <taxon>Methylobacteriaceae</taxon>
        <taxon>Microvirga</taxon>
    </lineage>
</organism>
<feature type="domain" description="Cadherin" evidence="4">
    <location>
        <begin position="419"/>
        <end position="516"/>
    </location>
</feature>
<evidence type="ECO:0000256" key="1">
    <source>
        <dbReference type="ARBA" id="ARBA00004613"/>
    </source>
</evidence>
<gene>
    <name evidence="5" type="ORF">JAO75_22695</name>
</gene>
<dbReference type="PANTHER" id="PTHR38340:SF1">
    <property type="entry name" value="S-LAYER PROTEIN"/>
    <property type="match status" value="1"/>
</dbReference>
<evidence type="ECO:0000259" key="4">
    <source>
        <dbReference type="PROSITE" id="PS50268"/>
    </source>
</evidence>
<keyword evidence="2" id="KW-0964">Secreted</keyword>
<evidence type="ECO:0000256" key="2">
    <source>
        <dbReference type="ARBA" id="ARBA00022525"/>
    </source>
</evidence>
<dbReference type="PROSITE" id="PS50268">
    <property type="entry name" value="CADHERIN_2"/>
    <property type="match status" value="1"/>
</dbReference>
<feature type="region of interest" description="Disordered" evidence="3">
    <location>
        <begin position="223"/>
        <end position="280"/>
    </location>
</feature>
<dbReference type="InterPro" id="IPR001343">
    <property type="entry name" value="Hemolysn_Ca-bd"/>
</dbReference>
<protein>
    <recommendedName>
        <fullName evidence="4">Cadherin domain-containing protein</fullName>
    </recommendedName>
</protein>
<dbReference type="SUPFAM" id="SSF49313">
    <property type="entry name" value="Cadherin-like"/>
    <property type="match status" value="1"/>
</dbReference>
<dbReference type="PANTHER" id="PTHR38340">
    <property type="entry name" value="S-LAYER PROTEIN"/>
    <property type="match status" value="1"/>
</dbReference>
<dbReference type="InterPro" id="IPR011049">
    <property type="entry name" value="Serralysin-like_metalloprot_C"/>
</dbReference>
<feature type="compositionally biased region" description="Gly residues" evidence="3">
    <location>
        <begin position="250"/>
        <end position="260"/>
    </location>
</feature>
<dbReference type="Gene3D" id="2.150.10.10">
    <property type="entry name" value="Serralysin-like metalloprotease, C-terminal"/>
    <property type="match status" value="3"/>
</dbReference>
<dbReference type="SUPFAM" id="SSF51120">
    <property type="entry name" value="beta-Roll"/>
    <property type="match status" value="3"/>
</dbReference>
<dbReference type="Proteomes" id="UP000620670">
    <property type="component" value="Unassembled WGS sequence"/>
</dbReference>
<evidence type="ECO:0000256" key="3">
    <source>
        <dbReference type="SAM" id="MobiDB-lite"/>
    </source>
</evidence>
<reference evidence="6" key="1">
    <citation type="submission" date="2020-12" db="EMBL/GenBank/DDBJ databases">
        <title>Hymenobacter sp.</title>
        <authorList>
            <person name="Kim M.K."/>
        </authorList>
    </citation>
    <scope>NUCLEOTIDE SEQUENCE [LARGE SCALE GENOMIC DNA]</scope>
    <source>
        <strain evidence="6">BT325</strain>
    </source>
</reference>